<protein>
    <submittedName>
        <fullName evidence="7">Calcium:proton antiporter</fullName>
    </submittedName>
</protein>
<feature type="domain" description="Sodium/calcium exchanger membrane region" evidence="6">
    <location>
        <begin position="40"/>
        <end position="189"/>
    </location>
</feature>
<comment type="subcellular location">
    <subcellularLocation>
        <location evidence="1">Membrane</location>
        <topology evidence="1">Multi-pass membrane protein</topology>
    </subcellularLocation>
</comment>
<dbReference type="EMBL" id="AP021881">
    <property type="protein sequence ID" value="BBP01838.1"/>
    <property type="molecule type" value="Genomic_DNA"/>
</dbReference>
<evidence type="ECO:0000256" key="2">
    <source>
        <dbReference type="ARBA" id="ARBA00022692"/>
    </source>
</evidence>
<keyword evidence="3 5" id="KW-1133">Transmembrane helix</keyword>
<evidence type="ECO:0000256" key="1">
    <source>
        <dbReference type="ARBA" id="ARBA00004141"/>
    </source>
</evidence>
<dbReference type="InterPro" id="IPR004837">
    <property type="entry name" value="NaCa_Exmemb"/>
</dbReference>
<keyword evidence="4 5" id="KW-0472">Membrane</keyword>
<dbReference type="Gene3D" id="1.20.1420.30">
    <property type="entry name" value="NCX, central ion-binding region"/>
    <property type="match status" value="1"/>
</dbReference>
<evidence type="ECO:0000256" key="4">
    <source>
        <dbReference type="ARBA" id="ARBA00023136"/>
    </source>
</evidence>
<feature type="domain" description="Sodium/calcium exchanger membrane region" evidence="6">
    <location>
        <begin position="219"/>
        <end position="358"/>
    </location>
</feature>
<keyword evidence="8" id="KW-1185">Reference proteome</keyword>
<dbReference type="GO" id="GO:0015386">
    <property type="term" value="F:potassium:proton antiporter activity"/>
    <property type="evidence" value="ECO:0007669"/>
    <property type="project" value="TreeGrafter"/>
</dbReference>
<gene>
    <name evidence="7" type="ORF">SFSGTM_25460</name>
</gene>
<dbReference type="Pfam" id="PF01699">
    <property type="entry name" value="Na_Ca_ex"/>
    <property type="match status" value="2"/>
</dbReference>
<feature type="transmembrane region" description="Helical" evidence="5">
    <location>
        <begin position="311"/>
        <end position="332"/>
    </location>
</feature>
<feature type="transmembrane region" description="Helical" evidence="5">
    <location>
        <begin position="169"/>
        <end position="187"/>
    </location>
</feature>
<accession>A0A809S4F2</accession>
<feature type="transmembrane region" description="Helical" evidence="5">
    <location>
        <begin position="76"/>
        <end position="95"/>
    </location>
</feature>
<dbReference type="Proteomes" id="UP000463939">
    <property type="component" value="Chromosome"/>
</dbReference>
<evidence type="ECO:0000256" key="5">
    <source>
        <dbReference type="SAM" id="Phobius"/>
    </source>
</evidence>
<proteinExistence type="predicted"/>
<name>A0A809S4F2_9PROT</name>
<dbReference type="GO" id="GO:0005886">
    <property type="term" value="C:plasma membrane"/>
    <property type="evidence" value="ECO:0007669"/>
    <property type="project" value="TreeGrafter"/>
</dbReference>
<organism evidence="7 8">
    <name type="scientific">Sulfuriferula nivalis</name>
    <dbReference type="NCBI Taxonomy" id="2675298"/>
    <lineage>
        <taxon>Bacteria</taxon>
        <taxon>Pseudomonadati</taxon>
        <taxon>Pseudomonadota</taxon>
        <taxon>Betaproteobacteria</taxon>
        <taxon>Nitrosomonadales</taxon>
        <taxon>Sulfuricellaceae</taxon>
        <taxon>Sulfuriferula</taxon>
    </lineage>
</organism>
<evidence type="ECO:0000259" key="6">
    <source>
        <dbReference type="Pfam" id="PF01699"/>
    </source>
</evidence>
<feature type="transmembrane region" description="Helical" evidence="5">
    <location>
        <begin position="282"/>
        <end position="305"/>
    </location>
</feature>
<feature type="transmembrane region" description="Helical" evidence="5">
    <location>
        <begin position="140"/>
        <end position="157"/>
    </location>
</feature>
<dbReference type="KEGG" id="sniv:SFSGTM_25460"/>
<feature type="transmembrane region" description="Helical" evidence="5">
    <location>
        <begin position="344"/>
        <end position="362"/>
    </location>
</feature>
<sequence>MESKLMKSLKSELPVVVALIVLGLGYVFEHAVVAQGGGLLWTGLLVILTAIIAVAFRISHHAEILALRLGEPYGTLILTLAAVSVEVVILVVLLQGEPNPTLARDTVFAAMMFDINGILGLAAIVAGLKHGSAKYNLDSANSYIAMLMVAIGVGMFIPDFVPESKWEIYSVFSIAVMAMMYIAFLRLQTVEHRTFFEYSSGVGDEVHDVLHSPNSLHVSIMVVAIVLVGLLSEVMSVLLDAGLHGSDLPKAIPAVLVALISASPEILTALRAAQNNRMQTTVNIALGASLATVLLTLPVIEALALLNGERIVMALTPIQGGVLLLTFVTVMNNLHDGETNAIEGVSHFALFAAFIMLVVIGVI</sequence>
<evidence type="ECO:0000313" key="8">
    <source>
        <dbReference type="Proteomes" id="UP000463939"/>
    </source>
</evidence>
<dbReference type="AlphaFoldDB" id="A0A809S4F2"/>
<dbReference type="PANTHER" id="PTHR37958">
    <property type="entry name" value="SODIUM-POTASSIUM/PROTON ANTIPORTER CHAA"/>
    <property type="match status" value="1"/>
</dbReference>
<evidence type="ECO:0000256" key="3">
    <source>
        <dbReference type="ARBA" id="ARBA00022989"/>
    </source>
</evidence>
<feature type="transmembrane region" description="Helical" evidence="5">
    <location>
        <begin position="38"/>
        <end position="56"/>
    </location>
</feature>
<feature type="transmembrane region" description="Helical" evidence="5">
    <location>
        <begin position="107"/>
        <end position="128"/>
    </location>
</feature>
<reference evidence="8" key="1">
    <citation type="submission" date="2019-11" db="EMBL/GenBank/DDBJ databases">
        <title>Isolation and characterization of a novel species in the genus Sulfuriferula.</title>
        <authorList>
            <person name="Mochizuki J."/>
            <person name="Kojima H."/>
            <person name="Fukui M."/>
        </authorList>
    </citation>
    <scope>NUCLEOTIDE SEQUENCE [LARGE SCALE GENOMIC DNA]</scope>
    <source>
        <strain evidence="8">SGTM</strain>
    </source>
</reference>
<dbReference type="PANTHER" id="PTHR37958:SF1">
    <property type="entry name" value="SODIUM-POTASSIUM_PROTON ANTIPORTER CHAA"/>
    <property type="match status" value="1"/>
</dbReference>
<keyword evidence="2 5" id="KW-0812">Transmembrane</keyword>
<feature type="transmembrane region" description="Helical" evidence="5">
    <location>
        <begin position="12"/>
        <end position="32"/>
    </location>
</feature>
<feature type="transmembrane region" description="Helical" evidence="5">
    <location>
        <begin position="218"/>
        <end position="239"/>
    </location>
</feature>
<evidence type="ECO:0000313" key="7">
    <source>
        <dbReference type="EMBL" id="BBP01838.1"/>
    </source>
</evidence>
<dbReference type="InterPro" id="IPR044880">
    <property type="entry name" value="NCX_ion-bd_dom_sf"/>
</dbReference>
<dbReference type="InterPro" id="IPR052946">
    <property type="entry name" value="Alkaline_pH_Ca-Antiporter"/>
</dbReference>
<dbReference type="GO" id="GO:0015385">
    <property type="term" value="F:sodium:proton antiporter activity"/>
    <property type="evidence" value="ECO:0007669"/>
    <property type="project" value="TreeGrafter"/>
</dbReference>